<protein>
    <submittedName>
        <fullName evidence="3">Nicotinamidase-related amidase</fullName>
    </submittedName>
</protein>
<evidence type="ECO:0000313" key="3">
    <source>
        <dbReference type="EMBL" id="SES86829.1"/>
    </source>
</evidence>
<dbReference type="OrthoDB" id="1157330at2"/>
<dbReference type="InterPro" id="IPR000868">
    <property type="entry name" value="Isochorismatase-like_dom"/>
</dbReference>
<dbReference type="EMBL" id="FOHZ01000002">
    <property type="protein sequence ID" value="SES86829.1"/>
    <property type="molecule type" value="Genomic_DNA"/>
</dbReference>
<dbReference type="STRING" id="430453.SAMN04487962_102114"/>
<accession>A0A1H9ZYR1</accession>
<dbReference type="PANTHER" id="PTHR43540:SF1">
    <property type="entry name" value="ISOCHORISMATASE HYDROLASE"/>
    <property type="match status" value="1"/>
</dbReference>
<name>A0A1H9ZYR1_9GAMM</name>
<dbReference type="SUPFAM" id="SSF52499">
    <property type="entry name" value="Isochorismatase-like hydrolases"/>
    <property type="match status" value="1"/>
</dbReference>
<feature type="domain" description="Isochorismatase-like" evidence="2">
    <location>
        <begin position="5"/>
        <end position="177"/>
    </location>
</feature>
<dbReference type="Proteomes" id="UP000198762">
    <property type="component" value="Unassembled WGS sequence"/>
</dbReference>
<gene>
    <name evidence="3" type="ORF">SAMN04487962_102114</name>
</gene>
<dbReference type="PANTHER" id="PTHR43540">
    <property type="entry name" value="PEROXYUREIDOACRYLATE/UREIDOACRYLATE AMIDOHYDROLASE-RELATED"/>
    <property type="match status" value="1"/>
</dbReference>
<reference evidence="4" key="1">
    <citation type="submission" date="2016-10" db="EMBL/GenBank/DDBJ databases">
        <authorList>
            <person name="Varghese N."/>
            <person name="Submissions S."/>
        </authorList>
    </citation>
    <scope>NUCLEOTIDE SEQUENCE [LARGE SCALE GENOMIC DNA]</scope>
    <source>
        <strain evidence="4">CGMCC 1.6489</strain>
    </source>
</reference>
<evidence type="ECO:0000259" key="2">
    <source>
        <dbReference type="Pfam" id="PF00857"/>
    </source>
</evidence>
<dbReference type="InterPro" id="IPR050272">
    <property type="entry name" value="Isochorismatase-like_hydrls"/>
</dbReference>
<dbReference type="AlphaFoldDB" id="A0A1H9ZYR1"/>
<dbReference type="InterPro" id="IPR036380">
    <property type="entry name" value="Isochorismatase-like_sf"/>
</dbReference>
<dbReference type="RefSeq" id="WP_091848803.1">
    <property type="nucleotide sequence ID" value="NZ_FOHZ01000002.1"/>
</dbReference>
<keyword evidence="1" id="KW-0378">Hydrolase</keyword>
<dbReference type="CDD" id="cd01014">
    <property type="entry name" value="nicotinamidase_related"/>
    <property type="match status" value="1"/>
</dbReference>
<evidence type="ECO:0000313" key="4">
    <source>
        <dbReference type="Proteomes" id="UP000198762"/>
    </source>
</evidence>
<proteinExistence type="predicted"/>
<keyword evidence="4" id="KW-1185">Reference proteome</keyword>
<dbReference type="Gene3D" id="3.40.50.850">
    <property type="entry name" value="Isochorismatase-like"/>
    <property type="match status" value="1"/>
</dbReference>
<organism evidence="3 4">
    <name type="scientific">Marinobacter segnicrescens</name>
    <dbReference type="NCBI Taxonomy" id="430453"/>
    <lineage>
        <taxon>Bacteria</taxon>
        <taxon>Pseudomonadati</taxon>
        <taxon>Pseudomonadota</taxon>
        <taxon>Gammaproteobacteria</taxon>
        <taxon>Pseudomonadales</taxon>
        <taxon>Marinobacteraceae</taxon>
        <taxon>Marinobacter</taxon>
    </lineage>
</organism>
<evidence type="ECO:0000256" key="1">
    <source>
        <dbReference type="ARBA" id="ARBA00022801"/>
    </source>
</evidence>
<dbReference type="GO" id="GO:0016787">
    <property type="term" value="F:hydrolase activity"/>
    <property type="evidence" value="ECO:0007669"/>
    <property type="project" value="UniProtKB-KW"/>
</dbReference>
<sequence length="180" mass="19240">MSKRAVLVVDLQCEYFAGGKLPLNNIEKAATKAAGVIKKARSNGDLLVHIHHESRSPDAPVFTPGTGGVNIHESVKPQGEEPVILKNYPNAFRETPLKDMLDAKGIEEVVVIGAMSHMCIEATSRAAADFGYQVTVLEDACATMDLEFNGINVPAAQVHAAAMAALAFAYATVQTTNDYQ</sequence>
<dbReference type="Pfam" id="PF00857">
    <property type="entry name" value="Isochorismatase"/>
    <property type="match status" value="1"/>
</dbReference>